<organism evidence="1">
    <name type="scientific">Anguilla anguilla</name>
    <name type="common">European freshwater eel</name>
    <name type="synonym">Muraena anguilla</name>
    <dbReference type="NCBI Taxonomy" id="7936"/>
    <lineage>
        <taxon>Eukaryota</taxon>
        <taxon>Metazoa</taxon>
        <taxon>Chordata</taxon>
        <taxon>Craniata</taxon>
        <taxon>Vertebrata</taxon>
        <taxon>Euteleostomi</taxon>
        <taxon>Actinopterygii</taxon>
        <taxon>Neopterygii</taxon>
        <taxon>Teleostei</taxon>
        <taxon>Anguilliformes</taxon>
        <taxon>Anguillidae</taxon>
        <taxon>Anguilla</taxon>
    </lineage>
</organism>
<name>A0A0E9SWZ7_ANGAN</name>
<reference evidence="1" key="1">
    <citation type="submission" date="2014-11" db="EMBL/GenBank/DDBJ databases">
        <authorList>
            <person name="Amaro Gonzalez C."/>
        </authorList>
    </citation>
    <scope>NUCLEOTIDE SEQUENCE</scope>
</reference>
<proteinExistence type="predicted"/>
<accession>A0A0E9SWZ7</accession>
<reference evidence="1" key="2">
    <citation type="journal article" date="2015" name="Fish Shellfish Immunol.">
        <title>Early steps in the European eel (Anguilla anguilla)-Vibrio vulnificus interaction in the gills: Role of the RtxA13 toxin.</title>
        <authorList>
            <person name="Callol A."/>
            <person name="Pajuelo D."/>
            <person name="Ebbesson L."/>
            <person name="Teles M."/>
            <person name="MacKenzie S."/>
            <person name="Amaro C."/>
        </authorList>
    </citation>
    <scope>NUCLEOTIDE SEQUENCE</scope>
</reference>
<evidence type="ECO:0000313" key="1">
    <source>
        <dbReference type="EMBL" id="JAH45068.1"/>
    </source>
</evidence>
<dbReference type="EMBL" id="GBXM01063509">
    <property type="protein sequence ID" value="JAH45068.1"/>
    <property type="molecule type" value="Transcribed_RNA"/>
</dbReference>
<dbReference type="AlphaFoldDB" id="A0A0E9SWZ7"/>
<sequence>MVFIIFILSSSCIVCYLYGAATNRFPHGD</sequence>
<protein>
    <submittedName>
        <fullName evidence="1">Uncharacterized protein</fullName>
    </submittedName>
</protein>